<keyword evidence="1" id="KW-0862">Zinc</keyword>
<sequence length="254" mass="27918">MTSESRATHPFPRRFGRVLVVAAHPDDAEFGFGATVARFVDEGTDVTYLVVSDGSQGGEDPAEPAADLTATRYAEQRDAAKVLGVTEVSFLGFPDGALTDGPDLRKALAREIRRYRPDLVLTHNPLRSLQFPIGASHPDHLAVGEATLNAVFPFARNPRAFPELLTEGFATHRVAEVWVPGYEHTDLLIDVDHTAERKVEAVLAHRSQFRESADPRADVAWVTERMRGYGRTLGCEFAEGFKRIVIEPVSDDPA</sequence>
<dbReference type="GO" id="GO:0016811">
    <property type="term" value="F:hydrolase activity, acting on carbon-nitrogen (but not peptide) bonds, in linear amides"/>
    <property type="evidence" value="ECO:0007669"/>
    <property type="project" value="TreeGrafter"/>
</dbReference>
<dbReference type="Proteomes" id="UP000279275">
    <property type="component" value="Unassembled WGS sequence"/>
</dbReference>
<dbReference type="InterPro" id="IPR003737">
    <property type="entry name" value="GlcNAc_PI_deacetylase-related"/>
</dbReference>
<proteinExistence type="predicted"/>
<organism evidence="2 3">
    <name type="scientific">Nocardia stercoris</name>
    <dbReference type="NCBI Taxonomy" id="2483361"/>
    <lineage>
        <taxon>Bacteria</taxon>
        <taxon>Bacillati</taxon>
        <taxon>Actinomycetota</taxon>
        <taxon>Actinomycetes</taxon>
        <taxon>Mycobacteriales</taxon>
        <taxon>Nocardiaceae</taxon>
        <taxon>Nocardia</taxon>
    </lineage>
</organism>
<dbReference type="Gene3D" id="3.40.50.10320">
    <property type="entry name" value="LmbE-like"/>
    <property type="match status" value="1"/>
</dbReference>
<dbReference type="PANTHER" id="PTHR12993">
    <property type="entry name" value="N-ACETYLGLUCOSAMINYL-PHOSPHATIDYLINOSITOL DE-N-ACETYLASE-RELATED"/>
    <property type="match status" value="1"/>
</dbReference>
<protein>
    <submittedName>
        <fullName evidence="2">PIG-L family deacetylase</fullName>
    </submittedName>
</protein>
<evidence type="ECO:0000313" key="2">
    <source>
        <dbReference type="EMBL" id="RMI31861.1"/>
    </source>
</evidence>
<dbReference type="PANTHER" id="PTHR12993:SF28">
    <property type="entry name" value="LMBE FAMILY PROTEIN"/>
    <property type="match status" value="1"/>
</dbReference>
<dbReference type="Pfam" id="PF02585">
    <property type="entry name" value="PIG-L"/>
    <property type="match status" value="1"/>
</dbReference>
<reference evidence="2 3" key="1">
    <citation type="submission" date="2018-10" db="EMBL/GenBank/DDBJ databases">
        <title>Isolation from cow dung.</title>
        <authorList>
            <person name="Ling L."/>
        </authorList>
    </citation>
    <scope>NUCLEOTIDE SEQUENCE [LARGE SCALE GENOMIC DNA]</scope>
    <source>
        <strain evidence="2 3">NEAU-LL90</strain>
    </source>
</reference>
<keyword evidence="3" id="KW-1185">Reference proteome</keyword>
<evidence type="ECO:0000313" key="3">
    <source>
        <dbReference type="Proteomes" id="UP000279275"/>
    </source>
</evidence>
<dbReference type="SUPFAM" id="SSF102588">
    <property type="entry name" value="LmbE-like"/>
    <property type="match status" value="1"/>
</dbReference>
<comment type="caution">
    <text evidence="2">The sequence shown here is derived from an EMBL/GenBank/DDBJ whole genome shotgun (WGS) entry which is preliminary data.</text>
</comment>
<name>A0A3M2L2T6_9NOCA</name>
<dbReference type="EMBL" id="RFFH01000006">
    <property type="protein sequence ID" value="RMI31861.1"/>
    <property type="molecule type" value="Genomic_DNA"/>
</dbReference>
<accession>A0A3M2L2T6</accession>
<dbReference type="RefSeq" id="WP_122188991.1">
    <property type="nucleotide sequence ID" value="NZ_RFFH01000006.1"/>
</dbReference>
<dbReference type="InterPro" id="IPR024078">
    <property type="entry name" value="LmbE-like_dom_sf"/>
</dbReference>
<gene>
    <name evidence="2" type="ORF">EBN03_16965</name>
</gene>
<evidence type="ECO:0000256" key="1">
    <source>
        <dbReference type="ARBA" id="ARBA00022833"/>
    </source>
</evidence>
<dbReference type="OrthoDB" id="116799at2"/>
<dbReference type="AlphaFoldDB" id="A0A3M2L2T6"/>
<dbReference type="GO" id="GO:0016137">
    <property type="term" value="P:glycoside metabolic process"/>
    <property type="evidence" value="ECO:0007669"/>
    <property type="project" value="UniProtKB-ARBA"/>
</dbReference>